<evidence type="ECO:0000259" key="1">
    <source>
        <dbReference type="Pfam" id="PF09345"/>
    </source>
</evidence>
<evidence type="ECO:0000313" key="2">
    <source>
        <dbReference type="EMBL" id="MCB6182697.1"/>
    </source>
</evidence>
<dbReference type="Proteomes" id="UP001165395">
    <property type="component" value="Unassembled WGS sequence"/>
</dbReference>
<reference evidence="2" key="1">
    <citation type="submission" date="2021-10" db="EMBL/GenBank/DDBJ databases">
        <title>The complete genome sequence of Leeia sp. TBRC 13508.</title>
        <authorList>
            <person name="Charoenyingcharoen P."/>
            <person name="Yukphan P."/>
        </authorList>
    </citation>
    <scope>NUCLEOTIDE SEQUENCE</scope>
    <source>
        <strain evidence="2">TBRC 13508</strain>
    </source>
</reference>
<protein>
    <submittedName>
        <fullName evidence="2">DUF1987 domain-containing protein</fullName>
    </submittedName>
</protein>
<dbReference type="Pfam" id="PF09345">
    <property type="entry name" value="SiaC"/>
    <property type="match status" value="1"/>
</dbReference>
<gene>
    <name evidence="2" type="ORF">LIN78_03905</name>
</gene>
<feature type="domain" description="SiaC family regulatory phosphoprotein" evidence="1">
    <location>
        <begin position="7"/>
        <end position="125"/>
    </location>
</feature>
<accession>A0ABS8D3I2</accession>
<dbReference type="InterPro" id="IPR018530">
    <property type="entry name" value="SiaC"/>
</dbReference>
<sequence length="131" mass="15215">MHDYYLARTSHSPEVNFQFSRHHLSMTGEAYPENANDFFLPILAQLNHYLSYTDHQHIIFDFRLTYFNSAATKMLYTLFGMLNDSASSRNRITLNWFHDPEDDTILEFGEGVQDDFLSLDFHAIAEDLAAA</sequence>
<organism evidence="2 3">
    <name type="scientific">Leeia speluncae</name>
    <dbReference type="NCBI Taxonomy" id="2884804"/>
    <lineage>
        <taxon>Bacteria</taxon>
        <taxon>Pseudomonadati</taxon>
        <taxon>Pseudomonadota</taxon>
        <taxon>Betaproteobacteria</taxon>
        <taxon>Neisseriales</taxon>
        <taxon>Leeiaceae</taxon>
        <taxon>Leeia</taxon>
    </lineage>
</organism>
<evidence type="ECO:0000313" key="3">
    <source>
        <dbReference type="Proteomes" id="UP001165395"/>
    </source>
</evidence>
<dbReference type="RefSeq" id="WP_227178697.1">
    <property type="nucleotide sequence ID" value="NZ_JAJBZT010000002.1"/>
</dbReference>
<keyword evidence="3" id="KW-1185">Reference proteome</keyword>
<dbReference type="EMBL" id="JAJBZT010000002">
    <property type="protein sequence ID" value="MCB6182697.1"/>
    <property type="molecule type" value="Genomic_DNA"/>
</dbReference>
<proteinExistence type="predicted"/>
<name>A0ABS8D3I2_9NEIS</name>
<comment type="caution">
    <text evidence="2">The sequence shown here is derived from an EMBL/GenBank/DDBJ whole genome shotgun (WGS) entry which is preliminary data.</text>
</comment>